<dbReference type="GO" id="GO:0005886">
    <property type="term" value="C:plasma membrane"/>
    <property type="evidence" value="ECO:0007669"/>
    <property type="project" value="UniProtKB-SubCell"/>
</dbReference>
<keyword evidence="3" id="KW-0997">Cell inner membrane</keyword>
<dbReference type="RefSeq" id="WP_228854699.1">
    <property type="nucleotide sequence ID" value="NZ_AP024086.1"/>
</dbReference>
<feature type="transmembrane region" description="Helical" evidence="7">
    <location>
        <begin position="180"/>
        <end position="200"/>
    </location>
</feature>
<dbReference type="AlphaFoldDB" id="A0A8D5JN58"/>
<proteinExistence type="predicted"/>
<evidence type="ECO:0000256" key="5">
    <source>
        <dbReference type="ARBA" id="ARBA00022989"/>
    </source>
</evidence>
<evidence type="ECO:0000259" key="8">
    <source>
        <dbReference type="Pfam" id="PF06808"/>
    </source>
</evidence>
<evidence type="ECO:0000256" key="4">
    <source>
        <dbReference type="ARBA" id="ARBA00022692"/>
    </source>
</evidence>
<dbReference type="InterPro" id="IPR004681">
    <property type="entry name" value="TRAP_DctM"/>
</dbReference>
<feature type="transmembrane region" description="Helical" evidence="7">
    <location>
        <begin position="144"/>
        <end position="168"/>
    </location>
</feature>
<keyword evidence="6 7" id="KW-0472">Membrane</keyword>
<keyword evidence="4 7" id="KW-0812">Transmembrane</keyword>
<keyword evidence="10" id="KW-1185">Reference proteome</keyword>
<feature type="transmembrane region" description="Helical" evidence="7">
    <location>
        <begin position="286"/>
        <end position="308"/>
    </location>
</feature>
<protein>
    <submittedName>
        <fullName evidence="9">Tripartite transporter large subunit</fullName>
    </submittedName>
</protein>
<feature type="transmembrane region" description="Helical" evidence="7">
    <location>
        <begin position="12"/>
        <end position="43"/>
    </location>
</feature>
<dbReference type="GO" id="GO:0022857">
    <property type="term" value="F:transmembrane transporter activity"/>
    <property type="evidence" value="ECO:0007669"/>
    <property type="project" value="TreeGrafter"/>
</dbReference>
<feature type="transmembrane region" description="Helical" evidence="7">
    <location>
        <begin position="256"/>
        <end position="274"/>
    </location>
</feature>
<evidence type="ECO:0000313" key="9">
    <source>
        <dbReference type="EMBL" id="BCL62332.1"/>
    </source>
</evidence>
<dbReference type="PANTHER" id="PTHR33362">
    <property type="entry name" value="SIALIC ACID TRAP TRANSPORTER PERMEASE PROTEIN SIAT-RELATED"/>
    <property type="match status" value="1"/>
</dbReference>
<organism evidence="9 10">
    <name type="scientific">Desulfomarina profundi</name>
    <dbReference type="NCBI Taxonomy" id="2772557"/>
    <lineage>
        <taxon>Bacteria</taxon>
        <taxon>Pseudomonadati</taxon>
        <taxon>Thermodesulfobacteriota</taxon>
        <taxon>Desulfobulbia</taxon>
        <taxon>Desulfobulbales</taxon>
        <taxon>Desulfobulbaceae</taxon>
        <taxon>Desulfomarina</taxon>
    </lineage>
</organism>
<dbReference type="InterPro" id="IPR010656">
    <property type="entry name" value="DctM"/>
</dbReference>
<dbReference type="EMBL" id="AP024086">
    <property type="protein sequence ID" value="BCL62332.1"/>
    <property type="molecule type" value="Genomic_DNA"/>
</dbReference>
<feature type="transmembrane region" description="Helical" evidence="7">
    <location>
        <begin position="328"/>
        <end position="358"/>
    </location>
</feature>
<dbReference type="Proteomes" id="UP000826725">
    <property type="component" value="Chromosome"/>
</dbReference>
<reference evidence="9" key="1">
    <citation type="submission" date="2020-09" db="EMBL/GenBank/DDBJ databases">
        <title>Desulfogranum mesoprofundum gen. nov., sp. nov., a novel mesophilic, sulfate-reducing chemolithoautotroph isolated from a deep-sea hydrothermal vent chimney in the Suiyo Seamount.</title>
        <authorList>
            <person name="Hashimoto Y."/>
            <person name="Nakagawa S."/>
        </authorList>
    </citation>
    <scope>NUCLEOTIDE SEQUENCE</scope>
    <source>
        <strain evidence="9">KT2</strain>
    </source>
</reference>
<feature type="transmembrane region" description="Helical" evidence="7">
    <location>
        <begin position="370"/>
        <end position="395"/>
    </location>
</feature>
<evidence type="ECO:0000256" key="3">
    <source>
        <dbReference type="ARBA" id="ARBA00022519"/>
    </source>
</evidence>
<dbReference type="PANTHER" id="PTHR33362:SF7">
    <property type="entry name" value="SLL1103 PROTEIN"/>
    <property type="match status" value="1"/>
</dbReference>
<evidence type="ECO:0000256" key="6">
    <source>
        <dbReference type="ARBA" id="ARBA00023136"/>
    </source>
</evidence>
<dbReference type="NCBIfam" id="TIGR00786">
    <property type="entry name" value="dctM"/>
    <property type="match status" value="1"/>
</dbReference>
<accession>A0A8D5JN58</accession>
<feature type="transmembrane region" description="Helical" evidence="7">
    <location>
        <begin position="102"/>
        <end position="132"/>
    </location>
</feature>
<name>A0A8D5JN58_9BACT</name>
<keyword evidence="2" id="KW-1003">Cell membrane</keyword>
<comment type="subcellular location">
    <subcellularLocation>
        <location evidence="1">Cell inner membrane</location>
        <topology evidence="1">Multi-pass membrane protein</topology>
    </subcellularLocation>
</comment>
<evidence type="ECO:0000256" key="2">
    <source>
        <dbReference type="ARBA" id="ARBA00022475"/>
    </source>
</evidence>
<evidence type="ECO:0000256" key="1">
    <source>
        <dbReference type="ARBA" id="ARBA00004429"/>
    </source>
</evidence>
<evidence type="ECO:0000313" key="10">
    <source>
        <dbReference type="Proteomes" id="UP000826725"/>
    </source>
</evidence>
<keyword evidence="5 7" id="KW-1133">Transmembrane helix</keyword>
<dbReference type="Pfam" id="PF06808">
    <property type="entry name" value="DctM"/>
    <property type="match status" value="1"/>
</dbReference>
<gene>
    <name evidence="9" type="ORF">DGMP_30250</name>
</gene>
<dbReference type="KEGG" id="dbk:DGMP_30250"/>
<feature type="transmembrane region" description="Helical" evidence="7">
    <location>
        <begin position="232"/>
        <end position="250"/>
    </location>
</feature>
<dbReference type="PIRSF" id="PIRSF006066">
    <property type="entry name" value="HI0050"/>
    <property type="match status" value="1"/>
</dbReference>
<evidence type="ECO:0000256" key="7">
    <source>
        <dbReference type="SAM" id="Phobius"/>
    </source>
</evidence>
<sequence>MLDLSAELVAFLMLGGVFTLVLTGFPIAFVIGSVSFIVGILIFGPTTTYHILYSRFYSLSLNYPYLAVPLFTFMGVILQHSGITKDLYESLYEVLGRLRGGLAIVTIIFGTILATCLGVIAASVTILTLIALGPMLSRGYDKPLAAGSIVASGTLGILIPPSIMLVVYGPQAGISIGQMFMGAVFPGLILAFSYVVYIVVRCHFNSELGPPIPADQMTPFSMKKLWRLLKSLVPPIFLILAVLGTIFSGIAPPTEAAAVGCLASILLAIAYGKFNFQLLSHASLETLRVSAFVVMIAALCYAFVGVFMSAGSGDVVSSLILAVPGGKWASFAMIMLIVFLLGLFIEWIGIVFIIVPIFSPILSHLGFNPLWAGMMICINLQMAFQTPPMAMSIFVLKGTAPPELELSMSDIIKGVIPFVLIIMVVLFLCTVFPGIITWLPEKIMGPAH</sequence>
<feature type="transmembrane region" description="Helical" evidence="7">
    <location>
        <begin position="415"/>
        <end position="439"/>
    </location>
</feature>
<feature type="transmembrane region" description="Helical" evidence="7">
    <location>
        <begin position="63"/>
        <end position="82"/>
    </location>
</feature>
<feature type="domain" description="TRAP C4-dicarboxylate transport system permease DctM subunit" evidence="8">
    <location>
        <begin position="15"/>
        <end position="435"/>
    </location>
</feature>